<dbReference type="InterPro" id="IPR011519">
    <property type="entry name" value="UnbV_ASPIC"/>
</dbReference>
<proteinExistence type="predicted"/>
<dbReference type="Pfam" id="PF07593">
    <property type="entry name" value="UnbV_ASPIC"/>
    <property type="match status" value="1"/>
</dbReference>
<dbReference type="InterPro" id="IPR027039">
    <property type="entry name" value="Crtac1"/>
</dbReference>
<dbReference type="PANTHER" id="PTHR16026">
    <property type="entry name" value="CARTILAGE ACIDIC PROTEIN 1"/>
    <property type="match status" value="1"/>
</dbReference>
<dbReference type="InterPro" id="IPR013517">
    <property type="entry name" value="FG-GAP"/>
</dbReference>
<sequence length="1109" mass="124599">MKKYTWFFAILAMFYLSSCGDKKTFELLDASHTGISFSNDVKDNDTLNILTQEYLYNGGGVGMGDFNQDGLQDLFFAGNIVESKLYINKGELKFEDVTPKAGLDTKKRWCSGVSVVDINADGLLDIYVSVTMKTADTDRENLLFVNQGITNGVPTFKEMAKEYGVNDNGFSQHAVFFDYDKDGDLDLYVLTDKIDDSPAIYRPKVTDGSYPNTDRLYKNEYSETLKHPVFKNVSKEAGITIEGFGLGIAICDINRDNWPDIYVTNDYVSDDLLYINNQDGTFTDQAKKYFKHTSQAAMGNEVNDINNDGLADFVILDMLPKNNERKKQFLPANNYQNYVNSNNMNYTYQFMRNTMQLNPGVYDKDHVKQFSEVGLLAGMAETEWSWCPSVTDFDNDGYRDLLITNGFPKDVTDRDFMMYHAESGLLATQDMLLDQIPVIKVVNYAFKNKGNLKFEDVSKEWGFDIPSFSNGAAYGDLDNDGDLDYVVNNINDQAFVYKNNSIENSPNESHYLRLKVKSAKGTPAEAALMCKIEGKYDNGEYFYYEYSPYRGYLSSVDPICHIGLGKSRKIKELRILWPNDKMQVITNPGIDKVVEIKQADASLAYESILHPEKPYFADASSVILDHAQHQEFDFVDFNFQNLMPHKLSELGPCLTQGDVNGDGRIDFFMGGAKFTSGAFYIQQADGTYKARPLEKEFTMMKKMGEDLGVLLVDFDKDNDLDLYICRGGNENKANDPALQDVIYQNDGKGNFILIPTALPNFFESNSVVKSIDFDHDGDLDLFVGGRNIPFQYPKATNSRLFENVSKSGQIQFKDVTSSKAPELLNLGLICDAVVADVDGDKWEDLIIAGEYTPVQVYKNSKGKFAQQKETGIEKILGLWTSVQAADLDKDGDVDFVAGNMGENTLLQASSDHPVDVVHGDLDGNGIYDVFPFVHFVNEKGAFDSYPLHGKDDVNKMLITTKKRWVYFKEYGKSTQETFFTEEEKKKSTKSSFNLNSSVWIENVGGGKFKIHELPVEAQFSCINAIQIADVNKDKNLDIIFVGNNYGNEVFIGRYDASNGGVLLGNGKGGFKFYRDSGFEVPADAKSLIRIQNQFIAGQNRGPLKVFKLL</sequence>
<name>A0A437PRV0_9BACT</name>
<dbReference type="PANTHER" id="PTHR16026:SF0">
    <property type="entry name" value="CARTILAGE ACIDIC PROTEIN 1"/>
    <property type="match status" value="1"/>
</dbReference>
<dbReference type="Pfam" id="PF13517">
    <property type="entry name" value="FG-GAP_3"/>
    <property type="match status" value="4"/>
</dbReference>
<dbReference type="Gene3D" id="2.130.10.130">
    <property type="entry name" value="Integrin alpha, N-terminal"/>
    <property type="match status" value="4"/>
</dbReference>
<accession>A0A437PRV0</accession>
<organism evidence="3 4">
    <name type="scientific">Sandaracinomonas limnophila</name>
    <dbReference type="NCBI Taxonomy" id="1862386"/>
    <lineage>
        <taxon>Bacteria</taxon>
        <taxon>Pseudomonadati</taxon>
        <taxon>Bacteroidota</taxon>
        <taxon>Cytophagia</taxon>
        <taxon>Cytophagales</taxon>
        <taxon>Flectobacillaceae</taxon>
        <taxon>Sandaracinomonas</taxon>
    </lineage>
</organism>
<dbReference type="SUPFAM" id="SSF69318">
    <property type="entry name" value="Integrin alpha N-terminal domain"/>
    <property type="match status" value="3"/>
</dbReference>
<gene>
    <name evidence="3" type="ORF">EOJ36_08290</name>
</gene>
<reference evidence="3 4" key="1">
    <citation type="submission" date="2019-01" db="EMBL/GenBank/DDBJ databases">
        <authorList>
            <person name="Chen W.-M."/>
        </authorList>
    </citation>
    <scope>NUCLEOTIDE SEQUENCE [LARGE SCALE GENOMIC DNA]</scope>
    <source>
        <strain evidence="3 4">FSY-15</strain>
    </source>
</reference>
<keyword evidence="1" id="KW-0732">Signal</keyword>
<dbReference type="Proteomes" id="UP000282832">
    <property type="component" value="Unassembled WGS sequence"/>
</dbReference>
<comment type="caution">
    <text evidence="3">The sequence shown here is derived from an EMBL/GenBank/DDBJ whole genome shotgun (WGS) entry which is preliminary data.</text>
</comment>
<evidence type="ECO:0000256" key="1">
    <source>
        <dbReference type="ARBA" id="ARBA00022729"/>
    </source>
</evidence>
<protein>
    <submittedName>
        <fullName evidence="3">RNA-binding protein</fullName>
    </submittedName>
</protein>
<feature type="domain" description="ASPIC/UnbV" evidence="2">
    <location>
        <begin position="535"/>
        <end position="593"/>
    </location>
</feature>
<dbReference type="OrthoDB" id="1488345at2"/>
<keyword evidence="4" id="KW-1185">Reference proteome</keyword>
<evidence type="ECO:0000313" key="4">
    <source>
        <dbReference type="Proteomes" id="UP000282832"/>
    </source>
</evidence>
<dbReference type="AlphaFoldDB" id="A0A437PRV0"/>
<evidence type="ECO:0000259" key="2">
    <source>
        <dbReference type="Pfam" id="PF07593"/>
    </source>
</evidence>
<evidence type="ECO:0000313" key="3">
    <source>
        <dbReference type="EMBL" id="RVU24994.1"/>
    </source>
</evidence>
<dbReference type="InterPro" id="IPR028994">
    <property type="entry name" value="Integrin_alpha_N"/>
</dbReference>
<dbReference type="RefSeq" id="WP_127804237.1">
    <property type="nucleotide sequence ID" value="NZ_SACY01000003.1"/>
</dbReference>
<dbReference type="EMBL" id="SACY01000003">
    <property type="protein sequence ID" value="RVU24994.1"/>
    <property type="molecule type" value="Genomic_DNA"/>
</dbReference>